<keyword evidence="2" id="KW-1185">Reference proteome</keyword>
<dbReference type="Proteomes" id="UP000623090">
    <property type="component" value="Unassembled WGS sequence"/>
</dbReference>
<protein>
    <submittedName>
        <fullName evidence="1">Calcium-binding protein</fullName>
    </submittedName>
</protein>
<dbReference type="EMBL" id="JABJWC010000016">
    <property type="protein sequence ID" value="NPC66367.1"/>
    <property type="molecule type" value="Genomic_DNA"/>
</dbReference>
<organism evidence="1 2">
    <name type="scientific">Komagataeibacter melomenusus</name>
    <dbReference type="NCBI Taxonomy" id="2766578"/>
    <lineage>
        <taxon>Bacteria</taxon>
        <taxon>Pseudomonadati</taxon>
        <taxon>Pseudomonadota</taxon>
        <taxon>Alphaproteobacteria</taxon>
        <taxon>Acetobacterales</taxon>
        <taxon>Acetobacteraceae</taxon>
        <taxon>Komagataeibacter</taxon>
    </lineage>
</organism>
<dbReference type="Pfam" id="PF00353">
    <property type="entry name" value="HemolysinCabind"/>
    <property type="match status" value="2"/>
</dbReference>
<name>A0ABX2AEU8_9PROT</name>
<dbReference type="Gene3D" id="2.150.10.10">
    <property type="entry name" value="Serralysin-like metalloprotease, C-terminal"/>
    <property type="match status" value="1"/>
</dbReference>
<reference evidence="1 2" key="1">
    <citation type="journal article" date="2020" name="Microorganisms">
        <title>Description of Komagataeibacter melaceti sp. nov. and Komagataeibacter melomenusus sp. nov. Isolated from Apple Cider Vinegar.</title>
        <authorList>
            <person name="Maric L."/>
            <person name="Cleenwerck I."/>
            <person name="Accetto T."/>
            <person name="Vandamme P."/>
            <person name="Trcek J."/>
        </authorList>
    </citation>
    <scope>NUCLEOTIDE SEQUENCE [LARGE SCALE GENOMIC DNA]</scope>
    <source>
        <strain evidence="1 2">AV436</strain>
    </source>
</reference>
<gene>
    <name evidence="1" type="ORF">HNW77_08180</name>
</gene>
<evidence type="ECO:0000313" key="1">
    <source>
        <dbReference type="EMBL" id="NPC66367.1"/>
    </source>
</evidence>
<dbReference type="SUPFAM" id="SSF51120">
    <property type="entry name" value="beta-Roll"/>
    <property type="match status" value="1"/>
</dbReference>
<dbReference type="PRINTS" id="PR00313">
    <property type="entry name" value="CABNDNGRPT"/>
</dbReference>
<proteinExistence type="predicted"/>
<dbReference type="InterPro" id="IPR001343">
    <property type="entry name" value="Hemolysn_Ca-bd"/>
</dbReference>
<dbReference type="RefSeq" id="WP_172156755.1">
    <property type="nucleotide sequence ID" value="NZ_JABJWC010000016.1"/>
</dbReference>
<dbReference type="InterPro" id="IPR011049">
    <property type="entry name" value="Serralysin-like_metalloprot_C"/>
</dbReference>
<sequence length="454" mass="44842">MGYVTVAGATGLTLGLNQDTTTLMQGLLDTAQEIQNGLNAGHEGIPQSEISALEGDGSNPAWGALLAAQAVGVVAIDGALKQDSGGSIETLAGQGTYNATASTIEIGSTTGSGLDQSVNIRGGSGTTNVMDGDAGTVAYVGGSGDVNYYAAAGDTFFLSGTGKDVIHTMGGTDTIYAYGSTPTVTGNWTAPGTAGSDDATQFEGTGSTLDVYNGVVVQDTAYDTVNTVDSVSFFNGNSNNAVVTINGGVFDTINGGSALFVQDLSDSTINADSGLTVSGGTQDTIAASGSATLTFISASTATPVADTITGSNATIFGAAGVDLTAATSGTTTYYAGSGNETLDGGTAGAVYAVAGSGNDTLVGGTGNDTLVGGTGATEFEFIKGRDGGTDIIQDFGKSAGNTVLLSGYDATPASIQAMLDQATISGGNTTISLDDQTQITFVGVTDLKAQNFKS</sequence>
<accession>A0ABX2AEU8</accession>
<evidence type="ECO:0000313" key="2">
    <source>
        <dbReference type="Proteomes" id="UP000623090"/>
    </source>
</evidence>
<comment type="caution">
    <text evidence="1">The sequence shown here is derived from an EMBL/GenBank/DDBJ whole genome shotgun (WGS) entry which is preliminary data.</text>
</comment>